<evidence type="ECO:0000256" key="3">
    <source>
        <dbReference type="ARBA" id="ARBA00022827"/>
    </source>
</evidence>
<dbReference type="SUPFAM" id="SSF51905">
    <property type="entry name" value="FAD/NAD(P)-binding domain"/>
    <property type="match status" value="1"/>
</dbReference>
<dbReference type="PRINTS" id="PR00420">
    <property type="entry name" value="RNGMNOXGNASE"/>
</dbReference>
<dbReference type="InterPro" id="IPR036188">
    <property type="entry name" value="FAD/NAD-bd_sf"/>
</dbReference>
<dbReference type="OMA" id="NEDIWFR"/>
<comment type="caution">
    <text evidence="6">The sequence shown here is derived from an EMBL/GenBank/DDBJ whole genome shotgun (WGS) entry which is preliminary data.</text>
</comment>
<dbReference type="PANTHER" id="PTHR43004">
    <property type="entry name" value="TRK SYSTEM POTASSIUM UPTAKE PROTEIN"/>
    <property type="match status" value="1"/>
</dbReference>
<sequence length="561" mass="60434">MSTLANPILIVGAGPAGLVAALALLRNGIPVRIIEKETSYRAGQRGPGISPRTLEVFNFLCVPEINAAATRTLPIRAFKPGTMEPLRTITLTAPIEASTACPFTETKMLGQPILERILRAHIRAAGGNIELGSTLTALEQHEDKVIARVSKTFGGETIEETIETTWVVGADGAKGIVRKQFGLSFLGETHEDIRKLIADVRLTCPGIDRDVMSYFGDSLNGIGLRPTDNIAPDGYQIILNGDGSDFQALVHDHAALCEKIQSFVPKKITFHKTRRATLRRANIRMTDTFRKGRCFVVGDAGHVHSPSGGQGLNTSVQDAFNLAWKLALVHNNLALPSLLDTYTTERLPVVAQMLGLSTSLLQGQRTQQATETGANTKAWERGEHMHQLRINYRYSPVVLDEVNASSEDVDPYGVKTDGRVVAGDRAPDATGIQIIGANSNEKTTTLFELFKPTHHTALIFARDVSSASHLVETLSAYDPRILRTFVVLPAGSLAMNTAAGRAGMAEVPTILDRDEHAHHAYQVPNGDVAKAIVVRPDGVVGGVLESAKGVGRYFSGLGIVA</sequence>
<proteinExistence type="predicted"/>
<dbReference type="Gene3D" id="3.50.50.60">
    <property type="entry name" value="FAD/NAD(P)-binding domain"/>
    <property type="match status" value="1"/>
</dbReference>
<dbReference type="AlphaFoldDB" id="A0A5M3ME56"/>
<dbReference type="InterPro" id="IPR002938">
    <property type="entry name" value="FAD-bd"/>
</dbReference>
<evidence type="ECO:0000256" key="4">
    <source>
        <dbReference type="ARBA" id="ARBA00023002"/>
    </source>
</evidence>
<protein>
    <recommendedName>
        <fullName evidence="5">FAD-binding domain-containing protein</fullName>
    </recommendedName>
</protein>
<dbReference type="RefSeq" id="XP_007771945.1">
    <property type="nucleotide sequence ID" value="XM_007773755.1"/>
</dbReference>
<dbReference type="InterPro" id="IPR050641">
    <property type="entry name" value="RIFMO-like"/>
</dbReference>
<dbReference type="GeneID" id="19201264"/>
<dbReference type="GO" id="GO:0071949">
    <property type="term" value="F:FAD binding"/>
    <property type="evidence" value="ECO:0007669"/>
    <property type="project" value="InterPro"/>
</dbReference>
<dbReference type="OrthoDB" id="2690153at2759"/>
<dbReference type="GO" id="GO:0016709">
    <property type="term" value="F:oxidoreductase activity, acting on paired donors, with incorporation or reduction of molecular oxygen, NAD(P)H as one donor, and incorporation of one atom of oxygen"/>
    <property type="evidence" value="ECO:0007669"/>
    <property type="project" value="UniProtKB-ARBA"/>
</dbReference>
<dbReference type="Proteomes" id="UP000053558">
    <property type="component" value="Unassembled WGS sequence"/>
</dbReference>
<keyword evidence="7" id="KW-1185">Reference proteome</keyword>
<comment type="cofactor">
    <cofactor evidence="1">
        <name>FAD</name>
        <dbReference type="ChEBI" id="CHEBI:57692"/>
    </cofactor>
</comment>
<gene>
    <name evidence="6" type="ORF">CONPUDRAFT_138883</name>
</gene>
<dbReference type="Pfam" id="PF01494">
    <property type="entry name" value="FAD_binding_3"/>
    <property type="match status" value="1"/>
</dbReference>
<keyword evidence="3" id="KW-0274">FAD</keyword>
<dbReference type="Gene3D" id="3.40.30.120">
    <property type="match status" value="1"/>
</dbReference>
<evidence type="ECO:0000313" key="7">
    <source>
        <dbReference type="Proteomes" id="UP000053558"/>
    </source>
</evidence>
<evidence type="ECO:0000259" key="5">
    <source>
        <dbReference type="Pfam" id="PF01494"/>
    </source>
</evidence>
<feature type="domain" description="FAD-binding" evidence="5">
    <location>
        <begin position="7"/>
        <end position="354"/>
    </location>
</feature>
<keyword evidence="2" id="KW-0285">Flavoprotein</keyword>
<evidence type="ECO:0000256" key="1">
    <source>
        <dbReference type="ARBA" id="ARBA00001974"/>
    </source>
</evidence>
<dbReference type="Gene3D" id="3.30.70.2450">
    <property type="match status" value="1"/>
</dbReference>
<name>A0A5M3ME56_CONPW</name>
<organism evidence="6 7">
    <name type="scientific">Coniophora puteana (strain RWD-64-598)</name>
    <name type="common">Brown rot fungus</name>
    <dbReference type="NCBI Taxonomy" id="741705"/>
    <lineage>
        <taxon>Eukaryota</taxon>
        <taxon>Fungi</taxon>
        <taxon>Dikarya</taxon>
        <taxon>Basidiomycota</taxon>
        <taxon>Agaricomycotina</taxon>
        <taxon>Agaricomycetes</taxon>
        <taxon>Agaricomycetidae</taxon>
        <taxon>Boletales</taxon>
        <taxon>Coniophorineae</taxon>
        <taxon>Coniophoraceae</taxon>
        <taxon>Coniophora</taxon>
    </lineage>
</organism>
<accession>A0A5M3ME56</accession>
<dbReference type="PANTHER" id="PTHR43004:SF19">
    <property type="entry name" value="BINDING MONOOXYGENASE, PUTATIVE (JCVI)-RELATED"/>
    <property type="match status" value="1"/>
</dbReference>
<evidence type="ECO:0000256" key="2">
    <source>
        <dbReference type="ARBA" id="ARBA00022630"/>
    </source>
</evidence>
<reference evidence="7" key="1">
    <citation type="journal article" date="2012" name="Science">
        <title>The Paleozoic origin of enzymatic lignin decomposition reconstructed from 31 fungal genomes.</title>
        <authorList>
            <person name="Floudas D."/>
            <person name="Binder M."/>
            <person name="Riley R."/>
            <person name="Barry K."/>
            <person name="Blanchette R.A."/>
            <person name="Henrissat B."/>
            <person name="Martinez A.T."/>
            <person name="Otillar R."/>
            <person name="Spatafora J.W."/>
            <person name="Yadav J.S."/>
            <person name="Aerts A."/>
            <person name="Benoit I."/>
            <person name="Boyd A."/>
            <person name="Carlson A."/>
            <person name="Copeland A."/>
            <person name="Coutinho P.M."/>
            <person name="de Vries R.P."/>
            <person name="Ferreira P."/>
            <person name="Findley K."/>
            <person name="Foster B."/>
            <person name="Gaskell J."/>
            <person name="Glotzer D."/>
            <person name="Gorecki P."/>
            <person name="Heitman J."/>
            <person name="Hesse C."/>
            <person name="Hori C."/>
            <person name="Igarashi K."/>
            <person name="Jurgens J.A."/>
            <person name="Kallen N."/>
            <person name="Kersten P."/>
            <person name="Kohler A."/>
            <person name="Kuees U."/>
            <person name="Kumar T.K.A."/>
            <person name="Kuo A."/>
            <person name="LaButti K."/>
            <person name="Larrondo L.F."/>
            <person name="Lindquist E."/>
            <person name="Ling A."/>
            <person name="Lombard V."/>
            <person name="Lucas S."/>
            <person name="Lundell T."/>
            <person name="Martin R."/>
            <person name="McLaughlin D.J."/>
            <person name="Morgenstern I."/>
            <person name="Morin E."/>
            <person name="Murat C."/>
            <person name="Nagy L.G."/>
            <person name="Nolan M."/>
            <person name="Ohm R.A."/>
            <person name="Patyshakuliyeva A."/>
            <person name="Rokas A."/>
            <person name="Ruiz-Duenas F.J."/>
            <person name="Sabat G."/>
            <person name="Salamov A."/>
            <person name="Samejima M."/>
            <person name="Schmutz J."/>
            <person name="Slot J.C."/>
            <person name="St John F."/>
            <person name="Stenlid J."/>
            <person name="Sun H."/>
            <person name="Sun S."/>
            <person name="Syed K."/>
            <person name="Tsang A."/>
            <person name="Wiebenga A."/>
            <person name="Young D."/>
            <person name="Pisabarro A."/>
            <person name="Eastwood D.C."/>
            <person name="Martin F."/>
            <person name="Cullen D."/>
            <person name="Grigoriev I.V."/>
            <person name="Hibbett D.S."/>
        </authorList>
    </citation>
    <scope>NUCLEOTIDE SEQUENCE [LARGE SCALE GENOMIC DNA]</scope>
    <source>
        <strain evidence="7">RWD-64-598 SS2</strain>
    </source>
</reference>
<dbReference type="KEGG" id="cput:CONPUDRAFT_138883"/>
<evidence type="ECO:0000313" key="6">
    <source>
        <dbReference type="EMBL" id="EIW77502.1"/>
    </source>
</evidence>
<keyword evidence="4" id="KW-0560">Oxidoreductase</keyword>
<dbReference type="EMBL" id="JH711583">
    <property type="protein sequence ID" value="EIW77502.1"/>
    <property type="molecule type" value="Genomic_DNA"/>
</dbReference>